<organism evidence="4 5">
    <name type="scientific">Rhizosaccharibacter radicis</name>
    <dbReference type="NCBI Taxonomy" id="2782605"/>
    <lineage>
        <taxon>Bacteria</taxon>
        <taxon>Pseudomonadati</taxon>
        <taxon>Pseudomonadota</taxon>
        <taxon>Alphaproteobacteria</taxon>
        <taxon>Acetobacterales</taxon>
        <taxon>Acetobacteraceae</taxon>
        <taxon>Rhizosaccharibacter</taxon>
    </lineage>
</organism>
<keyword evidence="5" id="KW-1185">Reference proteome</keyword>
<comment type="cofactor">
    <cofactor evidence="1 3">
        <name>pyridoxal 5'-phosphate</name>
        <dbReference type="ChEBI" id="CHEBI:597326"/>
    </cofactor>
</comment>
<comment type="similarity">
    <text evidence="3">Belongs to the trans-sulfuration enzymes family.</text>
</comment>
<reference evidence="4 5" key="1">
    <citation type="submission" date="2022-06" db="EMBL/GenBank/DDBJ databases">
        <title>Rhizosaccharibacter gen. nov. sp. nov. KSS12, endophytic bacteria isolated from sugarcane.</title>
        <authorList>
            <person name="Pitiwittayakul N."/>
        </authorList>
    </citation>
    <scope>NUCLEOTIDE SEQUENCE [LARGE SCALE GENOMIC DNA]</scope>
    <source>
        <strain evidence="4 5">KSS12</strain>
    </source>
</reference>
<accession>A0ABT1VVJ7</accession>
<dbReference type="Gene3D" id="3.90.1150.10">
    <property type="entry name" value="Aspartate Aminotransferase, domain 1"/>
    <property type="match status" value="1"/>
</dbReference>
<dbReference type="NCBIfam" id="NF005455">
    <property type="entry name" value="PRK07049.1"/>
    <property type="match status" value="1"/>
</dbReference>
<comment type="caution">
    <text evidence="4">The sequence shown here is derived from an EMBL/GenBank/DDBJ whole genome shotgun (WGS) entry which is preliminary data.</text>
</comment>
<dbReference type="RefSeq" id="WP_422919091.1">
    <property type="nucleotide sequence ID" value="NZ_JAMZEJ010000003.1"/>
</dbReference>
<dbReference type="EMBL" id="JAMZEJ010000003">
    <property type="protein sequence ID" value="MCQ8240363.1"/>
    <property type="molecule type" value="Genomic_DNA"/>
</dbReference>
<dbReference type="PANTHER" id="PTHR11808:SF86">
    <property type="entry name" value="METHIONINE GAMMA-LYASE"/>
    <property type="match status" value="1"/>
</dbReference>
<dbReference type="PANTHER" id="PTHR11808">
    <property type="entry name" value="TRANS-SULFURATION ENZYME FAMILY MEMBER"/>
    <property type="match status" value="1"/>
</dbReference>
<evidence type="ECO:0000256" key="1">
    <source>
        <dbReference type="ARBA" id="ARBA00001933"/>
    </source>
</evidence>
<gene>
    <name evidence="4" type="ORF">NFI88_05830</name>
</gene>
<dbReference type="InterPro" id="IPR015422">
    <property type="entry name" value="PyrdxlP-dep_Trfase_small"/>
</dbReference>
<dbReference type="SUPFAM" id="SSF53383">
    <property type="entry name" value="PLP-dependent transferases"/>
    <property type="match status" value="1"/>
</dbReference>
<proteinExistence type="inferred from homology"/>
<dbReference type="Proteomes" id="UP001524547">
    <property type="component" value="Unassembled WGS sequence"/>
</dbReference>
<dbReference type="CDD" id="cd00614">
    <property type="entry name" value="CGS_like"/>
    <property type="match status" value="1"/>
</dbReference>
<dbReference type="PIRSF" id="PIRSF001434">
    <property type="entry name" value="CGS"/>
    <property type="match status" value="1"/>
</dbReference>
<evidence type="ECO:0000313" key="5">
    <source>
        <dbReference type="Proteomes" id="UP001524547"/>
    </source>
</evidence>
<evidence type="ECO:0000256" key="3">
    <source>
        <dbReference type="RuleBase" id="RU362118"/>
    </source>
</evidence>
<dbReference type="InterPro" id="IPR054542">
    <property type="entry name" value="Cys_met_metab_PP"/>
</dbReference>
<dbReference type="PROSITE" id="PS00868">
    <property type="entry name" value="CYS_MET_METAB_PP"/>
    <property type="match status" value="1"/>
</dbReference>
<evidence type="ECO:0000313" key="4">
    <source>
        <dbReference type="EMBL" id="MCQ8240363.1"/>
    </source>
</evidence>
<name>A0ABT1VVJ7_9PROT</name>
<keyword evidence="2 3" id="KW-0663">Pyridoxal phosphate</keyword>
<sequence length="434" mass="45995">MSDQDHAHRRTIGDHALHPQTLMLSYGYDPALSEGSVKPPVFLTSTFVFRSAEEGRDYFDVVAGRKPAPTGGAGLVYSRFNHPNAEMAEDRLAVQEGAEQALLFAAGMSAIATALLAVARPGDVILHSQPLYGGTETLLSKTLSAWNIGAEGFANGLDAGDIDAAAQRAFERAKAAGGKVAAILVETPSNPLNTLTDFSLVAAVRDRLEGQQGFRPPLMCDNTMLGPVFQSPLKHGVDIVLYSLTKYVGGHSDLIGGAACGSNALLQPIRLLRGAIGTQLDPHSCWMVLRSLETLSLRMREAARNAEIVRDFLLSHPHVSRVYALGLLRPEDPAAAVYDRQCSGPGSTFSMEIKGGQAEAFRVLNALKIFRLAVSLGGTESLISHPASTTHSGVPVPVRAAAGVTDGLVRLSIGVEHPDDLVADLRQALAVLDG</sequence>
<dbReference type="InterPro" id="IPR015424">
    <property type="entry name" value="PyrdxlP-dep_Trfase"/>
</dbReference>
<dbReference type="InterPro" id="IPR015421">
    <property type="entry name" value="PyrdxlP-dep_Trfase_major"/>
</dbReference>
<dbReference type="Pfam" id="PF01053">
    <property type="entry name" value="Cys_Met_Meta_PP"/>
    <property type="match status" value="1"/>
</dbReference>
<dbReference type="InterPro" id="IPR000277">
    <property type="entry name" value="Cys/Met-Metab_PyrdxlP-dep_enz"/>
</dbReference>
<protein>
    <submittedName>
        <fullName evidence="4">Cystathionine gamma-synthase family protein</fullName>
    </submittedName>
</protein>
<evidence type="ECO:0000256" key="2">
    <source>
        <dbReference type="ARBA" id="ARBA00022898"/>
    </source>
</evidence>
<dbReference type="Gene3D" id="3.40.640.10">
    <property type="entry name" value="Type I PLP-dependent aspartate aminotransferase-like (Major domain)"/>
    <property type="match status" value="1"/>
</dbReference>